<comment type="caution">
    <text evidence="1">The sequence shown here is derived from an EMBL/GenBank/DDBJ whole genome shotgun (WGS) entry which is preliminary data.</text>
</comment>
<dbReference type="RefSeq" id="WP_104812490.1">
    <property type="nucleotide sequence ID" value="NZ_MQUB01000001.1"/>
</dbReference>
<sequence>MIFLYILGAIVAIVVILAIAAPKNYNVSRSITINKARSEVFPYIRYVKNQDNWSPWKKKDSNMKQEFIGNDGDVGFVSKWEGNKQVGTGQQEIVEILDGRTLRTKLTFLKPWESQSDAYITCSDEGSGTKVEWGFSGRHKVPANIFMLFMNMDKAVGKDFNEGLAELKSILESN</sequence>
<dbReference type="AlphaFoldDB" id="A0A2S7KPR5"/>
<dbReference type="OrthoDB" id="9807923at2"/>
<reference evidence="1 2" key="1">
    <citation type="submission" date="2016-11" db="EMBL/GenBank/DDBJ databases">
        <title>Trade-off between light-utilization and light-protection in marine flavobacteria.</title>
        <authorList>
            <person name="Kumagai Y."/>
        </authorList>
    </citation>
    <scope>NUCLEOTIDE SEQUENCE [LARGE SCALE GENOMIC DNA]</scope>
    <source>
        <strain evidence="1 2">NBRC 107741</strain>
    </source>
</reference>
<protein>
    <submittedName>
        <fullName evidence="1">Polyketide cyclase</fullName>
    </submittedName>
</protein>
<name>A0A2S7KPR5_9FLAO</name>
<accession>A0A2S7KPR5</accession>
<keyword evidence="2" id="KW-1185">Reference proteome</keyword>
<proteinExistence type="predicted"/>
<dbReference type="InterPro" id="IPR023393">
    <property type="entry name" value="START-like_dom_sf"/>
</dbReference>
<evidence type="ECO:0000313" key="2">
    <source>
        <dbReference type="Proteomes" id="UP000239800"/>
    </source>
</evidence>
<dbReference type="CDD" id="cd07818">
    <property type="entry name" value="SRPBCC_1"/>
    <property type="match status" value="1"/>
</dbReference>
<gene>
    <name evidence="1" type="ORF">BST85_06365</name>
</gene>
<dbReference type="InterPro" id="IPR019587">
    <property type="entry name" value="Polyketide_cyclase/dehydratase"/>
</dbReference>
<dbReference type="SUPFAM" id="SSF55961">
    <property type="entry name" value="Bet v1-like"/>
    <property type="match status" value="1"/>
</dbReference>
<organism evidence="1 2">
    <name type="scientific">Aureitalea marina</name>
    <dbReference type="NCBI Taxonomy" id="930804"/>
    <lineage>
        <taxon>Bacteria</taxon>
        <taxon>Pseudomonadati</taxon>
        <taxon>Bacteroidota</taxon>
        <taxon>Flavobacteriia</taxon>
        <taxon>Flavobacteriales</taxon>
        <taxon>Flavobacteriaceae</taxon>
        <taxon>Aureitalea</taxon>
    </lineage>
</organism>
<dbReference type="EMBL" id="MQUB01000001">
    <property type="protein sequence ID" value="PQB04563.1"/>
    <property type="molecule type" value="Genomic_DNA"/>
</dbReference>
<dbReference type="Proteomes" id="UP000239800">
    <property type="component" value="Unassembled WGS sequence"/>
</dbReference>
<dbReference type="Pfam" id="PF10604">
    <property type="entry name" value="Polyketide_cyc2"/>
    <property type="match status" value="1"/>
</dbReference>
<evidence type="ECO:0000313" key="1">
    <source>
        <dbReference type="EMBL" id="PQB04563.1"/>
    </source>
</evidence>
<dbReference type="Gene3D" id="3.30.530.20">
    <property type="match status" value="1"/>
</dbReference>